<evidence type="ECO:0000313" key="4">
    <source>
        <dbReference type="EMBL" id="CAL6047065.1"/>
    </source>
</evidence>
<name>A0AA86QBY5_9EUKA</name>
<feature type="region of interest" description="Disordered" evidence="1">
    <location>
        <begin position="86"/>
        <end position="106"/>
    </location>
</feature>
<keyword evidence="2" id="KW-0472">Membrane</keyword>
<evidence type="ECO:0000313" key="5">
    <source>
        <dbReference type="Proteomes" id="UP001642409"/>
    </source>
</evidence>
<dbReference type="AlphaFoldDB" id="A0AA86QBY5"/>
<evidence type="ECO:0000256" key="2">
    <source>
        <dbReference type="SAM" id="Phobius"/>
    </source>
</evidence>
<gene>
    <name evidence="4" type="ORF">HINF_LOCUS42028</name>
    <name evidence="3" type="ORF">HINF_LOCUS44059</name>
</gene>
<sequence>MEAVTVWTRQSRLRRICTVESAMKAFIISSTAAFCAALYFALSVVETESSTYLLTLRKAVLPALQSFILMNGLVCSMGRTGTLFQTPPTQYSKKTEKEETEQKTGWTSKAYQLSGSEQVKRTDEKQEVWFERVWKTSATEPVTWMSLSSSRLQPPKVASRVWSYEARSGKAYEIVMFLLNLYVKEMPGLLGGSWRLPLAGEFKRMKAVDSFPSSTWHMLSDGMNLMSGFGKRFRTSVLVSLLPTMVDAGEKHCLKD</sequence>
<reference evidence="3" key="1">
    <citation type="submission" date="2023-06" db="EMBL/GenBank/DDBJ databases">
        <authorList>
            <person name="Kurt Z."/>
        </authorList>
    </citation>
    <scope>NUCLEOTIDE SEQUENCE</scope>
</reference>
<dbReference type="EMBL" id="CATOUU010000873">
    <property type="protein sequence ID" value="CAI9956414.1"/>
    <property type="molecule type" value="Genomic_DNA"/>
</dbReference>
<feature type="transmembrane region" description="Helical" evidence="2">
    <location>
        <begin position="62"/>
        <end position="84"/>
    </location>
</feature>
<comment type="caution">
    <text evidence="3">The sequence shown here is derived from an EMBL/GenBank/DDBJ whole genome shotgun (WGS) entry which is preliminary data.</text>
</comment>
<organism evidence="3">
    <name type="scientific">Hexamita inflata</name>
    <dbReference type="NCBI Taxonomy" id="28002"/>
    <lineage>
        <taxon>Eukaryota</taxon>
        <taxon>Metamonada</taxon>
        <taxon>Diplomonadida</taxon>
        <taxon>Hexamitidae</taxon>
        <taxon>Hexamitinae</taxon>
        <taxon>Hexamita</taxon>
    </lineage>
</organism>
<evidence type="ECO:0000313" key="3">
    <source>
        <dbReference type="EMBL" id="CAI9956414.1"/>
    </source>
</evidence>
<dbReference type="EMBL" id="CAXDID020000170">
    <property type="protein sequence ID" value="CAL6047065.1"/>
    <property type="molecule type" value="Genomic_DNA"/>
</dbReference>
<reference evidence="4 5" key="2">
    <citation type="submission" date="2024-07" db="EMBL/GenBank/DDBJ databases">
        <authorList>
            <person name="Akdeniz Z."/>
        </authorList>
    </citation>
    <scope>NUCLEOTIDE SEQUENCE [LARGE SCALE GENOMIC DNA]</scope>
</reference>
<keyword evidence="5" id="KW-1185">Reference proteome</keyword>
<evidence type="ECO:0000256" key="1">
    <source>
        <dbReference type="SAM" id="MobiDB-lite"/>
    </source>
</evidence>
<feature type="transmembrane region" description="Helical" evidence="2">
    <location>
        <begin position="21"/>
        <end position="42"/>
    </location>
</feature>
<accession>A0AA86QBY5</accession>
<proteinExistence type="predicted"/>
<dbReference type="Proteomes" id="UP001642409">
    <property type="component" value="Unassembled WGS sequence"/>
</dbReference>
<protein>
    <submittedName>
        <fullName evidence="4">Hypothetical_protein</fullName>
    </submittedName>
</protein>
<keyword evidence="2" id="KW-1133">Transmembrane helix</keyword>
<keyword evidence="2" id="KW-0812">Transmembrane</keyword>
<feature type="compositionally biased region" description="Basic and acidic residues" evidence="1">
    <location>
        <begin position="93"/>
        <end position="102"/>
    </location>
</feature>